<feature type="chain" id="PRO_5016578935" evidence="1">
    <location>
        <begin position="21"/>
        <end position="95"/>
    </location>
</feature>
<dbReference type="AlphaFoldDB" id="A0A368GZS7"/>
<organism evidence="2 3">
    <name type="scientific">Ancylostoma caninum</name>
    <name type="common">Dog hookworm</name>
    <dbReference type="NCBI Taxonomy" id="29170"/>
    <lineage>
        <taxon>Eukaryota</taxon>
        <taxon>Metazoa</taxon>
        <taxon>Ecdysozoa</taxon>
        <taxon>Nematoda</taxon>
        <taxon>Chromadorea</taxon>
        <taxon>Rhabditida</taxon>
        <taxon>Rhabditina</taxon>
        <taxon>Rhabditomorpha</taxon>
        <taxon>Strongyloidea</taxon>
        <taxon>Ancylostomatidae</taxon>
        <taxon>Ancylostomatinae</taxon>
        <taxon>Ancylostoma</taxon>
    </lineage>
</organism>
<name>A0A368GZS7_ANCCA</name>
<dbReference type="EMBL" id="JOJR01000029">
    <property type="protein sequence ID" value="RCN49844.1"/>
    <property type="molecule type" value="Genomic_DNA"/>
</dbReference>
<reference evidence="2 3" key="1">
    <citation type="submission" date="2014-10" db="EMBL/GenBank/DDBJ databases">
        <title>Draft genome of the hookworm Ancylostoma caninum.</title>
        <authorList>
            <person name="Mitreva M."/>
        </authorList>
    </citation>
    <scope>NUCLEOTIDE SEQUENCE [LARGE SCALE GENOMIC DNA]</scope>
    <source>
        <strain evidence="2 3">Baltimore</strain>
    </source>
</reference>
<sequence length="95" mass="10896">MGSLMLQILLVLTVFAATSSGRRKTRPRPDIVKVGPVLPPLDPNDPNYFNPQGSVDGIHEEYIGIGDNGYEGIGYRNKYREPWYMKEWKRWDGEK</sequence>
<evidence type="ECO:0000256" key="1">
    <source>
        <dbReference type="SAM" id="SignalP"/>
    </source>
</evidence>
<dbReference type="Proteomes" id="UP000252519">
    <property type="component" value="Unassembled WGS sequence"/>
</dbReference>
<keyword evidence="2" id="KW-0969">Cilium</keyword>
<gene>
    <name evidence="2" type="ORF">ANCCAN_04089</name>
</gene>
<keyword evidence="3" id="KW-1185">Reference proteome</keyword>
<keyword evidence="2" id="KW-0282">Flagellum</keyword>
<comment type="caution">
    <text evidence="2">The sequence shown here is derived from an EMBL/GenBank/DDBJ whole genome shotgun (WGS) entry which is preliminary data.</text>
</comment>
<proteinExistence type="predicted"/>
<keyword evidence="2" id="KW-0966">Cell projection</keyword>
<evidence type="ECO:0000313" key="3">
    <source>
        <dbReference type="Proteomes" id="UP000252519"/>
    </source>
</evidence>
<keyword evidence="1" id="KW-0732">Signal</keyword>
<feature type="signal peptide" evidence="1">
    <location>
        <begin position="1"/>
        <end position="20"/>
    </location>
</feature>
<accession>A0A368GZS7</accession>
<evidence type="ECO:0000313" key="2">
    <source>
        <dbReference type="EMBL" id="RCN49844.1"/>
    </source>
</evidence>
<protein>
    <submittedName>
        <fullName evidence="2">Flagellar basal body-associated protein FliL domain protein</fullName>
    </submittedName>
</protein>